<evidence type="ECO:0000313" key="3">
    <source>
        <dbReference type="Proteomes" id="UP001159363"/>
    </source>
</evidence>
<feature type="compositionally biased region" description="Low complexity" evidence="1">
    <location>
        <begin position="141"/>
        <end position="161"/>
    </location>
</feature>
<reference evidence="2 3" key="1">
    <citation type="submission" date="2023-02" db="EMBL/GenBank/DDBJ databases">
        <title>LHISI_Scaffold_Assembly.</title>
        <authorList>
            <person name="Stuart O.P."/>
            <person name="Cleave R."/>
            <person name="Magrath M.J.L."/>
            <person name="Mikheyev A.S."/>
        </authorList>
    </citation>
    <scope>NUCLEOTIDE SEQUENCE [LARGE SCALE GENOMIC DNA]</scope>
    <source>
        <strain evidence="2">Daus_M_001</strain>
        <tissue evidence="2">Leg muscle</tissue>
    </source>
</reference>
<protein>
    <submittedName>
        <fullName evidence="2">Uncharacterized protein</fullName>
    </submittedName>
</protein>
<feature type="compositionally biased region" description="Polar residues" evidence="1">
    <location>
        <begin position="106"/>
        <end position="132"/>
    </location>
</feature>
<gene>
    <name evidence="2" type="ORF">PR048_004597</name>
</gene>
<dbReference type="Proteomes" id="UP001159363">
    <property type="component" value="Chromosome 2"/>
</dbReference>
<evidence type="ECO:0000256" key="1">
    <source>
        <dbReference type="SAM" id="MobiDB-lite"/>
    </source>
</evidence>
<organism evidence="2 3">
    <name type="scientific">Dryococelus australis</name>
    <dbReference type="NCBI Taxonomy" id="614101"/>
    <lineage>
        <taxon>Eukaryota</taxon>
        <taxon>Metazoa</taxon>
        <taxon>Ecdysozoa</taxon>
        <taxon>Arthropoda</taxon>
        <taxon>Hexapoda</taxon>
        <taxon>Insecta</taxon>
        <taxon>Pterygota</taxon>
        <taxon>Neoptera</taxon>
        <taxon>Polyneoptera</taxon>
        <taxon>Phasmatodea</taxon>
        <taxon>Verophasmatodea</taxon>
        <taxon>Anareolatae</taxon>
        <taxon>Phasmatidae</taxon>
        <taxon>Eurycanthinae</taxon>
        <taxon>Dryococelus</taxon>
    </lineage>
</organism>
<keyword evidence="3" id="KW-1185">Reference proteome</keyword>
<evidence type="ECO:0000313" key="2">
    <source>
        <dbReference type="EMBL" id="KAJ8892032.1"/>
    </source>
</evidence>
<comment type="caution">
    <text evidence="2">The sequence shown here is derived from an EMBL/GenBank/DDBJ whole genome shotgun (WGS) entry which is preliminary data.</text>
</comment>
<accession>A0ABQ9I5V2</accession>
<proteinExistence type="predicted"/>
<dbReference type="EMBL" id="JARBHB010000002">
    <property type="protein sequence ID" value="KAJ8892032.1"/>
    <property type="molecule type" value="Genomic_DNA"/>
</dbReference>
<sequence length="219" mass="25135">MNLTNVSNRQTRQKLVETYLGLLTENVKTLHIQMMNQDNQWLRLLVSNTTQLLQYILLPLNKMPPEANLGMETTPPWKETISEFWENIRPPHSNPTMNPPTHTTTAIQTEPPTPSSSDTAKKNSNNSKPDQQPQKKRRHSQQSTTETTSTSSLPPEQTTSPEQLIESYTFFLEPIRELQRRIALYNRSTLQQDSLPTYCVSVFQSSYRLEFDGVDSNNA</sequence>
<feature type="region of interest" description="Disordered" evidence="1">
    <location>
        <begin position="87"/>
        <end position="161"/>
    </location>
</feature>
<feature type="compositionally biased region" description="Low complexity" evidence="1">
    <location>
        <begin position="90"/>
        <end position="105"/>
    </location>
</feature>
<name>A0ABQ9I5V2_9NEOP</name>